<keyword evidence="4" id="KW-1185">Reference proteome</keyword>
<sequence>MTLGSPPKRDADFALEVEVERAPAEVFAAIHDVSAWWITAVGGANAEVGDEFWVEKSGVHTCRLRVAQLVADRRIVWRVVRSTRPSLADSEEWVGTDLTFELFPAADGTRLRFTHVGLSPLDEGYDVSAREWERHLGGRLADLLALRAGTSEGER</sequence>
<dbReference type="Gene3D" id="3.30.530.20">
    <property type="match status" value="1"/>
</dbReference>
<comment type="similarity">
    <text evidence="1">Belongs to the AHA1 family.</text>
</comment>
<evidence type="ECO:0000313" key="4">
    <source>
        <dbReference type="Proteomes" id="UP000228758"/>
    </source>
</evidence>
<dbReference type="OrthoDB" id="287565at2"/>
<evidence type="ECO:0000259" key="2">
    <source>
        <dbReference type="Pfam" id="PF08327"/>
    </source>
</evidence>
<name>A0A2M9CIF8_9MICO</name>
<dbReference type="Proteomes" id="UP000228758">
    <property type="component" value="Unassembled WGS sequence"/>
</dbReference>
<comment type="caution">
    <text evidence="3">The sequence shown here is derived from an EMBL/GenBank/DDBJ whole genome shotgun (WGS) entry which is preliminary data.</text>
</comment>
<dbReference type="Pfam" id="PF08327">
    <property type="entry name" value="AHSA1"/>
    <property type="match status" value="1"/>
</dbReference>
<feature type="domain" description="Activator of Hsp90 ATPase homologue 1/2-like C-terminal" evidence="2">
    <location>
        <begin position="24"/>
        <end position="144"/>
    </location>
</feature>
<dbReference type="InterPro" id="IPR013538">
    <property type="entry name" value="ASHA1/2-like_C"/>
</dbReference>
<dbReference type="CDD" id="cd07814">
    <property type="entry name" value="SRPBCC_CalC_Aha1-like"/>
    <property type="match status" value="1"/>
</dbReference>
<accession>A0A2M9CIF8</accession>
<dbReference type="EMBL" id="PGFF01000001">
    <property type="protein sequence ID" value="PJJ71703.1"/>
    <property type="molecule type" value="Genomic_DNA"/>
</dbReference>
<dbReference type="InterPro" id="IPR023393">
    <property type="entry name" value="START-like_dom_sf"/>
</dbReference>
<protein>
    <submittedName>
        <fullName evidence="3">Activator of Hsp90 ATPase-like protein</fullName>
    </submittedName>
</protein>
<reference evidence="3 4" key="1">
    <citation type="submission" date="2017-11" db="EMBL/GenBank/DDBJ databases">
        <title>Genomic Encyclopedia of Archaeal and Bacterial Type Strains, Phase II (KMG-II): From Individual Species to Whole Genera.</title>
        <authorList>
            <person name="Goeker M."/>
        </authorList>
    </citation>
    <scope>NUCLEOTIDE SEQUENCE [LARGE SCALE GENOMIC DNA]</scope>
    <source>
        <strain evidence="3 4">DSM 27393</strain>
    </source>
</reference>
<evidence type="ECO:0000256" key="1">
    <source>
        <dbReference type="ARBA" id="ARBA00006817"/>
    </source>
</evidence>
<organism evidence="3 4">
    <name type="scientific">Diaminobutyricimonas aerilata</name>
    <dbReference type="NCBI Taxonomy" id="1162967"/>
    <lineage>
        <taxon>Bacteria</taxon>
        <taxon>Bacillati</taxon>
        <taxon>Actinomycetota</taxon>
        <taxon>Actinomycetes</taxon>
        <taxon>Micrococcales</taxon>
        <taxon>Microbacteriaceae</taxon>
        <taxon>Diaminobutyricimonas</taxon>
    </lineage>
</organism>
<evidence type="ECO:0000313" key="3">
    <source>
        <dbReference type="EMBL" id="PJJ71703.1"/>
    </source>
</evidence>
<gene>
    <name evidence="3" type="ORF">CLV46_1256</name>
</gene>
<dbReference type="RefSeq" id="WP_100363975.1">
    <property type="nucleotide sequence ID" value="NZ_PGFF01000001.1"/>
</dbReference>
<dbReference type="AlphaFoldDB" id="A0A2M9CIF8"/>
<dbReference type="SUPFAM" id="SSF55961">
    <property type="entry name" value="Bet v1-like"/>
    <property type="match status" value="1"/>
</dbReference>
<proteinExistence type="inferred from homology"/>